<name>A0A2W1BRN4_HELAM</name>
<protein>
    <submittedName>
        <fullName evidence="1">Uncharacterized protein</fullName>
    </submittedName>
</protein>
<keyword evidence="2" id="KW-1185">Reference proteome</keyword>
<dbReference type="EMBL" id="KZ149922">
    <property type="protein sequence ID" value="PZC77698.1"/>
    <property type="molecule type" value="Genomic_DNA"/>
</dbReference>
<reference evidence="1 2" key="1">
    <citation type="journal article" date="2017" name="BMC Biol.">
        <title>Genomic innovations, transcriptional plasticity and gene loss underlying the evolution and divergence of two highly polyphagous and invasive Helicoverpa pest species.</title>
        <authorList>
            <person name="Pearce S.L."/>
            <person name="Clarke D.F."/>
            <person name="East P.D."/>
            <person name="Elfekih S."/>
            <person name="Gordon K.H."/>
            <person name="Jermiin L.S."/>
            <person name="McGaughran A."/>
            <person name="Oakeshott J.G."/>
            <person name="Papanikolaou A."/>
            <person name="Perera O.P."/>
            <person name="Rane R.V."/>
            <person name="Richards S."/>
            <person name="Tay W.T."/>
            <person name="Walsh T.K."/>
            <person name="Anderson A."/>
            <person name="Anderson C.J."/>
            <person name="Asgari S."/>
            <person name="Board P.G."/>
            <person name="Bretschneider A."/>
            <person name="Campbell P.M."/>
            <person name="Chertemps T."/>
            <person name="Christeller J.T."/>
            <person name="Coppin C.W."/>
            <person name="Downes S.J."/>
            <person name="Duan G."/>
            <person name="Farnsworth C.A."/>
            <person name="Good R.T."/>
            <person name="Han L.B."/>
            <person name="Han Y.C."/>
            <person name="Hatje K."/>
            <person name="Horne I."/>
            <person name="Huang Y.P."/>
            <person name="Hughes D.S."/>
            <person name="Jacquin-Joly E."/>
            <person name="James W."/>
            <person name="Jhangiani S."/>
            <person name="Kollmar M."/>
            <person name="Kuwar S.S."/>
            <person name="Li S."/>
            <person name="Liu N.Y."/>
            <person name="Maibeche M.T."/>
            <person name="Miller J.R."/>
            <person name="Montagne N."/>
            <person name="Perry T."/>
            <person name="Qu J."/>
            <person name="Song S.V."/>
            <person name="Sutton G.G."/>
            <person name="Vogel H."/>
            <person name="Walenz B.P."/>
            <person name="Xu W."/>
            <person name="Zhang H.J."/>
            <person name="Zou Z."/>
            <person name="Batterham P."/>
            <person name="Edwards O.R."/>
            <person name="Feyereisen R."/>
            <person name="Gibbs R.A."/>
            <person name="Heckel D.G."/>
            <person name="McGrath A."/>
            <person name="Robin C."/>
            <person name="Scherer S.E."/>
            <person name="Worley K.C."/>
            <person name="Wu Y.D."/>
        </authorList>
    </citation>
    <scope>NUCLEOTIDE SEQUENCE [LARGE SCALE GENOMIC DNA]</scope>
    <source>
        <strain evidence="1">Harm_GR_Male_#8</strain>
        <tissue evidence="1">Whole organism</tissue>
    </source>
</reference>
<sequence length="69" mass="7729">MSLKGKAFSLTPNFQLRSQGLRQGNIALQVLFNGNPVLWLSIPSCLLNETGLFLKQIADKAWRQRESAL</sequence>
<dbReference type="Proteomes" id="UP000249218">
    <property type="component" value="Unassembled WGS sequence"/>
</dbReference>
<accession>A0A2W1BRN4</accession>
<dbReference type="AlphaFoldDB" id="A0A2W1BRN4"/>
<evidence type="ECO:0000313" key="2">
    <source>
        <dbReference type="Proteomes" id="UP000249218"/>
    </source>
</evidence>
<gene>
    <name evidence="1" type="primary">HaOG203065</name>
    <name evidence="1" type="ORF">B5X24_HaOG203065</name>
</gene>
<proteinExistence type="predicted"/>
<organism evidence="1 2">
    <name type="scientific">Helicoverpa armigera</name>
    <name type="common">Cotton bollworm</name>
    <name type="synonym">Heliothis armigera</name>
    <dbReference type="NCBI Taxonomy" id="29058"/>
    <lineage>
        <taxon>Eukaryota</taxon>
        <taxon>Metazoa</taxon>
        <taxon>Ecdysozoa</taxon>
        <taxon>Arthropoda</taxon>
        <taxon>Hexapoda</taxon>
        <taxon>Insecta</taxon>
        <taxon>Pterygota</taxon>
        <taxon>Neoptera</taxon>
        <taxon>Endopterygota</taxon>
        <taxon>Lepidoptera</taxon>
        <taxon>Glossata</taxon>
        <taxon>Ditrysia</taxon>
        <taxon>Noctuoidea</taxon>
        <taxon>Noctuidae</taxon>
        <taxon>Heliothinae</taxon>
        <taxon>Helicoverpa</taxon>
    </lineage>
</organism>
<evidence type="ECO:0000313" key="1">
    <source>
        <dbReference type="EMBL" id="PZC77698.1"/>
    </source>
</evidence>